<name>A0ABQ6JSC7_9MICO</name>
<dbReference type="Proteomes" id="UP001157069">
    <property type="component" value="Unassembled WGS sequence"/>
</dbReference>
<dbReference type="RefSeq" id="WP_284297999.1">
    <property type="nucleotide sequence ID" value="NZ_BSVA01000001.1"/>
</dbReference>
<gene>
    <name evidence="1" type="ORF">GCM10025869_08470</name>
</gene>
<accession>A0ABQ6JSC7</accession>
<proteinExistence type="predicted"/>
<organism evidence="1 2">
    <name type="scientific">Homoserinibacter gongjuensis</name>
    <dbReference type="NCBI Taxonomy" id="1162968"/>
    <lineage>
        <taxon>Bacteria</taxon>
        <taxon>Bacillati</taxon>
        <taxon>Actinomycetota</taxon>
        <taxon>Actinomycetes</taxon>
        <taxon>Micrococcales</taxon>
        <taxon>Microbacteriaceae</taxon>
        <taxon>Homoserinibacter</taxon>
    </lineage>
</organism>
<dbReference type="EMBL" id="BSVA01000001">
    <property type="protein sequence ID" value="GMA90318.1"/>
    <property type="molecule type" value="Genomic_DNA"/>
</dbReference>
<evidence type="ECO:0008006" key="3">
    <source>
        <dbReference type="Google" id="ProtNLM"/>
    </source>
</evidence>
<reference evidence="2" key="1">
    <citation type="journal article" date="2019" name="Int. J. Syst. Evol. Microbiol.">
        <title>The Global Catalogue of Microorganisms (GCM) 10K type strain sequencing project: providing services to taxonomists for standard genome sequencing and annotation.</title>
        <authorList>
            <consortium name="The Broad Institute Genomics Platform"/>
            <consortium name="The Broad Institute Genome Sequencing Center for Infectious Disease"/>
            <person name="Wu L."/>
            <person name="Ma J."/>
        </authorList>
    </citation>
    <scope>NUCLEOTIDE SEQUENCE [LARGE SCALE GENOMIC DNA]</scope>
    <source>
        <strain evidence="2">NBRC 108755</strain>
    </source>
</reference>
<evidence type="ECO:0000313" key="2">
    <source>
        <dbReference type="Proteomes" id="UP001157069"/>
    </source>
</evidence>
<keyword evidence="2" id="KW-1185">Reference proteome</keyword>
<evidence type="ECO:0000313" key="1">
    <source>
        <dbReference type="EMBL" id="GMA90318.1"/>
    </source>
</evidence>
<comment type="caution">
    <text evidence="1">The sequence shown here is derived from an EMBL/GenBank/DDBJ whole genome shotgun (WGS) entry which is preliminary data.</text>
</comment>
<sequence length="450" mass="48436">MYTELASYRIGRHSLEGIGVYALDGGMSAEYAVQEALASLSGGVAHTWEVQAPGLGPNPVLATRSFLREAVDVTIAAYDALGAERVYDTVVVGTGVSSASYVAQLLGAPFLPLHFLASARSIAQTQDALDGAAEDGFAAYATLAYDESMPTMAVAWLKMLELPAAYRSFLARHRVRRVVLIGTRGVSPHLARRPLAAHGGDHIAAGEVLVTSPDGGSQLDDNMLRRTIDDLDAVELEPEAFRITDWESGLAEEQLDGVLAQLWAAHVETWLMTADDYLAAYDAASYAQAVLLRAQGTEIRQLALNPYLITHPHAEAVGGVLPLVYWQLDALDLTLDRFEHTLRDAGALDADALRGLPVVINATLNVGGPEHALALERALRARGFTDVTTLDTAADEIYGDRADTPFWRAFDVLAAHRTGPIEAPARALEQLSSAIAHRTDLRIRRLDPSS</sequence>
<protein>
    <recommendedName>
        <fullName evidence="3">Glucose-6-phosphate isomerase</fullName>
    </recommendedName>
</protein>